<proteinExistence type="predicted"/>
<name>A0A8H3UT75_VENIN</name>
<dbReference type="Proteomes" id="UP000447873">
    <property type="component" value="Unassembled WGS sequence"/>
</dbReference>
<evidence type="ECO:0000256" key="1">
    <source>
        <dbReference type="SAM" id="MobiDB-lite"/>
    </source>
</evidence>
<comment type="caution">
    <text evidence="2">The sequence shown here is derived from an EMBL/GenBank/DDBJ whole genome shotgun (WGS) entry which is preliminary data.</text>
</comment>
<sequence>TIIARFWCYGQFTHDYSTFTASAVILPPICDILVNTRDSGVISPLSEVVTVVKLGASLEAYLEAKPFITQLLLCHSFGQGSNVPITKLPREIIDMVAEVLIAGQQTGPQERWAKMHRCSSGRCTRDDHYETGELDFAIEGAEEHLALEPDLLMNYESRQEWIDEFVESMCDQDDDMRGPDRCQFNREEWVKATNLTSTFSILDEVLRSDFGLAPHFARQSLTAPMIRWFEFNRNTDQDLSIANAYLTLPCRKDVHETNLRQVCVKYPDEAYACDTECSSFNVIDPEMLVLTEEKAKRFPRAMKCLGLVPHLNPCQIPSLDQGHPDPILNKAAKETKKKQEEGEANDIPKRTNPEDLKVAIQARLRDEENSKWPKLMTLTTSSCPQMSDLY</sequence>
<organism evidence="2 3">
    <name type="scientific">Venturia inaequalis</name>
    <name type="common">Apple scab fungus</name>
    <dbReference type="NCBI Taxonomy" id="5025"/>
    <lineage>
        <taxon>Eukaryota</taxon>
        <taxon>Fungi</taxon>
        <taxon>Dikarya</taxon>
        <taxon>Ascomycota</taxon>
        <taxon>Pezizomycotina</taxon>
        <taxon>Dothideomycetes</taxon>
        <taxon>Pleosporomycetidae</taxon>
        <taxon>Venturiales</taxon>
        <taxon>Venturiaceae</taxon>
        <taxon>Venturia</taxon>
    </lineage>
</organism>
<accession>A0A8H3UT75</accession>
<evidence type="ECO:0000313" key="3">
    <source>
        <dbReference type="Proteomes" id="UP000447873"/>
    </source>
</evidence>
<reference evidence="2 3" key="1">
    <citation type="submission" date="2018-12" db="EMBL/GenBank/DDBJ databases">
        <title>Venturia inaequalis Genome Resource.</title>
        <authorList>
            <person name="Lichtner F.J."/>
        </authorList>
    </citation>
    <scope>NUCLEOTIDE SEQUENCE [LARGE SCALE GENOMIC DNA]</scope>
    <source>
        <strain evidence="2 3">120213</strain>
    </source>
</reference>
<evidence type="ECO:0000313" key="2">
    <source>
        <dbReference type="EMBL" id="KAE9975052.1"/>
    </source>
</evidence>
<dbReference type="EMBL" id="WNWS01000203">
    <property type="protein sequence ID" value="KAE9975052.1"/>
    <property type="molecule type" value="Genomic_DNA"/>
</dbReference>
<gene>
    <name evidence="2" type="ORF">EG328_003471</name>
</gene>
<dbReference type="AlphaFoldDB" id="A0A8H3UT75"/>
<feature type="non-terminal residue" evidence="2">
    <location>
        <position position="1"/>
    </location>
</feature>
<feature type="region of interest" description="Disordered" evidence="1">
    <location>
        <begin position="333"/>
        <end position="355"/>
    </location>
</feature>
<protein>
    <submittedName>
        <fullName evidence="2">Uncharacterized protein</fullName>
    </submittedName>
</protein>